<dbReference type="InterPro" id="IPR003344">
    <property type="entry name" value="Big_1_dom"/>
</dbReference>
<dbReference type="EMBL" id="BAEO01000052">
    <property type="protein sequence ID" value="GAC20415.1"/>
    <property type="molecule type" value="Genomic_DNA"/>
</dbReference>
<dbReference type="Pfam" id="PF02369">
    <property type="entry name" value="Big_1"/>
    <property type="match status" value="2"/>
</dbReference>
<comment type="caution">
    <text evidence="4">The sequence shown here is derived from an EMBL/GenBank/DDBJ whole genome shotgun (WGS) entry which is preliminary data.</text>
</comment>
<dbReference type="PANTHER" id="PTHR39576">
    <property type="entry name" value="ATTACHING AND EFFACING PROTEIN HOMOLOG-RELATED-RELATED"/>
    <property type="match status" value="1"/>
</dbReference>
<evidence type="ECO:0000313" key="4">
    <source>
        <dbReference type="EMBL" id="GAC20415.1"/>
    </source>
</evidence>
<dbReference type="PROSITE" id="PS51257">
    <property type="entry name" value="PROKAR_LIPOPROTEIN"/>
    <property type="match status" value="1"/>
</dbReference>
<dbReference type="STRING" id="493475.GARC_3460"/>
<organism evidence="4 5">
    <name type="scientific">Paraglaciecola arctica BSs20135</name>
    <dbReference type="NCBI Taxonomy" id="493475"/>
    <lineage>
        <taxon>Bacteria</taxon>
        <taxon>Pseudomonadati</taxon>
        <taxon>Pseudomonadota</taxon>
        <taxon>Gammaproteobacteria</taxon>
        <taxon>Alteromonadales</taxon>
        <taxon>Alteromonadaceae</taxon>
        <taxon>Paraglaciecola</taxon>
    </lineage>
</organism>
<feature type="domain" description="Big-1" evidence="3">
    <location>
        <begin position="158"/>
        <end position="257"/>
    </location>
</feature>
<dbReference type="InterPro" id="IPR013783">
    <property type="entry name" value="Ig-like_fold"/>
</dbReference>
<feature type="chain" id="PRO_5003898160" description="Big-1 domain-containing protein" evidence="2">
    <location>
        <begin position="22"/>
        <end position="771"/>
    </location>
</feature>
<reference evidence="4 5" key="1">
    <citation type="journal article" date="2017" name="Antonie Van Leeuwenhoek">
        <title>Rhizobium rhizosphaerae sp. nov., a novel species isolated from rice rhizosphere.</title>
        <authorList>
            <person name="Zhao J.J."/>
            <person name="Zhang J."/>
            <person name="Zhang R.J."/>
            <person name="Zhang C.W."/>
            <person name="Yin H.Q."/>
            <person name="Zhang X.X."/>
        </authorList>
    </citation>
    <scope>NUCLEOTIDE SEQUENCE [LARGE SCALE GENOMIC DNA]</scope>
    <source>
        <strain evidence="4 5">BSs20135</strain>
    </source>
</reference>
<evidence type="ECO:0000256" key="2">
    <source>
        <dbReference type="SAM" id="SignalP"/>
    </source>
</evidence>
<dbReference type="Proteomes" id="UP000006327">
    <property type="component" value="Unassembled WGS sequence"/>
</dbReference>
<comment type="similarity">
    <text evidence="1">Belongs to the intimin/invasin family.</text>
</comment>
<dbReference type="SUPFAM" id="SSF49373">
    <property type="entry name" value="Invasin/intimin cell-adhesion fragments"/>
    <property type="match status" value="5"/>
</dbReference>
<dbReference type="AlphaFoldDB" id="K6ZAF3"/>
<proteinExistence type="inferred from homology"/>
<feature type="signal peptide" evidence="2">
    <location>
        <begin position="1"/>
        <end position="21"/>
    </location>
</feature>
<evidence type="ECO:0000259" key="3">
    <source>
        <dbReference type="PROSITE" id="PS51127"/>
    </source>
</evidence>
<dbReference type="Gene3D" id="2.60.40.10">
    <property type="entry name" value="Immunoglobulins"/>
    <property type="match status" value="5"/>
</dbReference>
<gene>
    <name evidence="4" type="ORF">GARC_3460</name>
</gene>
<dbReference type="RefSeq" id="WP_007622317.1">
    <property type="nucleotide sequence ID" value="NZ_BAEO01000052.1"/>
</dbReference>
<dbReference type="eggNOG" id="COG2373">
    <property type="taxonomic scope" value="Bacteria"/>
</dbReference>
<evidence type="ECO:0000313" key="5">
    <source>
        <dbReference type="Proteomes" id="UP000006327"/>
    </source>
</evidence>
<name>K6ZAF3_9ALTE</name>
<dbReference type="GO" id="GO:0009279">
    <property type="term" value="C:cell outer membrane"/>
    <property type="evidence" value="ECO:0007669"/>
    <property type="project" value="TreeGrafter"/>
</dbReference>
<protein>
    <recommendedName>
        <fullName evidence="3">Big-1 domain-containing protein</fullName>
    </recommendedName>
</protein>
<keyword evidence="2" id="KW-0732">Signal</keyword>
<dbReference type="PROSITE" id="PS51127">
    <property type="entry name" value="BIG1"/>
    <property type="match status" value="1"/>
</dbReference>
<accession>K6ZAF3</accession>
<sequence>MILRFRTMFGFLALLSLFSCGGGGGSLSRDDTTGGSTGGGTVNVTRSMKLVFTDASGQPSISLSESSPLTLTATANDSNGDPVADTLITYTFVPEGLAVFGNDSGTAATDINGVAIITILVGEGSGYGEIIATLSSGETDKTTFKSAGTTQLNTLPASLDLFANSTQLASSGSDEIELIALVKDINNVLLKDVDVTFSVNSGASIQFENGGNVAVTGVDGIAKALLNTQNKPENRTVTVTATASGLAESKTLNIEIVGTSIVVNGPPTVILGTTAEFTLFLSDFDGNGIANQKIQVSSQKGNEFDAIEFVSDGEGQVTVKYTAVNSGLDVITASALNASGVINITVQQDAFSFTDVSAEDIPLGTQSDVELTWLKEGVPYVNGAVTLTTTRGTLSTNNVTTNSSGKASFKIQSNNAGVAVISAQGSDIDGNIVNATAEVEFIATQVNNIIMSASPNSIGPAQQKSTITAVLRDAAGNLVKGKTVNFNADDVSGGRISPASAVTDSNGVASTVYTSLNVSKENGIVISATEPSSGIAASVNLTVSNRAQFISIGTGNVIESPDETSYLKKFTVFVTDANSNPVTGVQLTVTGTPVKYTELLEPNAAPGDTNHNVIRPAFYKGYWAAYPNRENFEFWTAVRTYGCANEDIDDDGIEDPNEDINGDNELTPGNILSIDGDIVTDDNGQAIIELRYAKTFAAWGEVKITASTPVSGSESQASQFFILSASSTDLREEATPPNTNPFGNGLNSVEDPNNPGTFIDDGANLTCENTL</sequence>
<dbReference type="InterPro" id="IPR008964">
    <property type="entry name" value="Invasin/intimin_cell_adhesion"/>
</dbReference>
<dbReference type="PANTHER" id="PTHR39576:SF2">
    <property type="entry name" value="ATTACHING AND EFFACING PROTEIN HOMOLOG-RELATED"/>
    <property type="match status" value="1"/>
</dbReference>
<keyword evidence="5" id="KW-1185">Reference proteome</keyword>
<dbReference type="SMART" id="SM00634">
    <property type="entry name" value="BID_1"/>
    <property type="match status" value="4"/>
</dbReference>
<dbReference type="InterPro" id="IPR051715">
    <property type="entry name" value="Intimin-Invasin_domain"/>
</dbReference>
<evidence type="ECO:0000256" key="1">
    <source>
        <dbReference type="ARBA" id="ARBA00010116"/>
    </source>
</evidence>
<dbReference type="OrthoDB" id="5620247at2"/>